<evidence type="ECO:0000313" key="3">
    <source>
        <dbReference type="Proteomes" id="UP001254848"/>
    </source>
</evidence>
<dbReference type="Proteomes" id="UP001254848">
    <property type="component" value="Unassembled WGS sequence"/>
</dbReference>
<keyword evidence="3" id="KW-1185">Reference proteome</keyword>
<dbReference type="EMBL" id="JAUOZS010000001">
    <property type="protein sequence ID" value="MDT8902787.1"/>
    <property type="molecule type" value="Genomic_DNA"/>
</dbReference>
<dbReference type="Pfam" id="PF09578">
    <property type="entry name" value="Spore_YabQ"/>
    <property type="match status" value="1"/>
</dbReference>
<evidence type="ECO:0000256" key="1">
    <source>
        <dbReference type="SAM" id="Phobius"/>
    </source>
</evidence>
<proteinExistence type="predicted"/>
<gene>
    <name evidence="2" type="primary">yabQ</name>
    <name evidence="2" type="ORF">Q4T40_16220</name>
</gene>
<dbReference type="InterPro" id="IPR019074">
    <property type="entry name" value="YabQ"/>
</dbReference>
<comment type="caution">
    <text evidence="2">The sequence shown here is derived from an EMBL/GenBank/DDBJ whole genome shotgun (WGS) entry which is preliminary data.</text>
</comment>
<reference evidence="2 3" key="1">
    <citation type="submission" date="2023-07" db="EMBL/GenBank/DDBJ databases">
        <title>The novel representative of Negativicutes class, Anaeroselena agilis gen. nov. sp. nov.</title>
        <authorList>
            <person name="Prokofeva M.I."/>
            <person name="Elcheninov A.G."/>
            <person name="Klyukina A."/>
            <person name="Kublanov I.V."/>
            <person name="Frolov E.N."/>
            <person name="Podosokorskaya O.A."/>
        </authorList>
    </citation>
    <scope>NUCLEOTIDE SEQUENCE [LARGE SCALE GENOMIC DNA]</scope>
    <source>
        <strain evidence="2 3">4137-cl</strain>
    </source>
</reference>
<feature type="transmembrane region" description="Helical" evidence="1">
    <location>
        <begin position="51"/>
        <end position="74"/>
    </location>
</feature>
<organism evidence="2 3">
    <name type="scientific">Anaeroselena agilis</name>
    <dbReference type="NCBI Taxonomy" id="3063788"/>
    <lineage>
        <taxon>Bacteria</taxon>
        <taxon>Bacillati</taxon>
        <taxon>Bacillota</taxon>
        <taxon>Negativicutes</taxon>
        <taxon>Acetonemataceae</taxon>
        <taxon>Anaeroselena</taxon>
    </lineage>
</organism>
<name>A0ABU3P169_9FIRM</name>
<dbReference type="RefSeq" id="WP_413781260.1">
    <property type="nucleotide sequence ID" value="NZ_JAUOZS010000001.1"/>
</dbReference>
<feature type="transmembrane region" description="Helical" evidence="1">
    <location>
        <begin position="19"/>
        <end position="39"/>
    </location>
</feature>
<accession>A0ABU3P169</accession>
<feature type="transmembrane region" description="Helical" evidence="1">
    <location>
        <begin position="106"/>
        <end position="130"/>
    </location>
</feature>
<protein>
    <submittedName>
        <fullName evidence="2">Spore cortex biosynthesis protein YabQ</fullName>
    </submittedName>
</protein>
<dbReference type="NCBIfam" id="TIGR02893">
    <property type="entry name" value="spore_yabQ"/>
    <property type="match status" value="1"/>
</dbReference>
<keyword evidence="1" id="KW-0472">Membrane</keyword>
<evidence type="ECO:0000313" key="2">
    <source>
        <dbReference type="EMBL" id="MDT8902787.1"/>
    </source>
</evidence>
<sequence>MAVALGDGGGETMSAEGQINTFVITVATGLLLGVAFDFYRVLRAFFRPRWLFTSFADLAYWLLATGLVFLALLLGNWGELRLYTFIGLALGAFGYYRLLSRQAVRLIIVLLRLAVGVARAARTVIVYTLVKPAAYMANLAARPARYARRKFAARRPPPDDSAPPR</sequence>
<keyword evidence="1" id="KW-0812">Transmembrane</keyword>
<keyword evidence="1" id="KW-1133">Transmembrane helix</keyword>
<feature type="transmembrane region" description="Helical" evidence="1">
    <location>
        <begin position="80"/>
        <end position="99"/>
    </location>
</feature>